<comment type="caution">
    <text evidence="1">The sequence shown here is derived from an EMBL/GenBank/DDBJ whole genome shotgun (WGS) entry which is preliminary data.</text>
</comment>
<evidence type="ECO:0000313" key="2">
    <source>
        <dbReference type="Proteomes" id="UP000238274"/>
    </source>
</evidence>
<evidence type="ECO:0000313" key="1">
    <source>
        <dbReference type="EMBL" id="POW20497.1"/>
    </source>
</evidence>
<gene>
    <name evidence="1" type="ORF">PSHT_03393</name>
</gene>
<protein>
    <submittedName>
        <fullName evidence="1">Uncharacterized protein</fullName>
    </submittedName>
</protein>
<dbReference type="EMBL" id="PKSM01000032">
    <property type="protein sequence ID" value="POW20497.1"/>
    <property type="molecule type" value="Genomic_DNA"/>
</dbReference>
<sequence length="277" mass="30467">MAGDVQETRPGLGEKNYKDVSTCVAYSLFTTARHPISTTQNQPQMKSSTSAAIFLSLWIPAVMPMATNHTMCYNYFMEKDGCVFSATASDQRCLAPLKEQNTPVQTFAYMPVRSPTARRSESSRSERRHDTITPSLAIAGGKGICGHYNSTSEPGVCLWTGVEPVTLESAGWLNRAKRSNCGKIVRVHRKGKPDTAKSVRVLDGCDFGTKSIDPGCYDIALSVKLFEQFNPTEDEKKDGLIHGGVAWELCVKLFIFRVSDGLPVNTYEILPPSTTKK</sequence>
<dbReference type="OrthoDB" id="2499360at2759"/>
<dbReference type="AlphaFoldDB" id="A0A2S4WFK6"/>
<keyword evidence="2" id="KW-1185">Reference proteome</keyword>
<organism evidence="1 2">
    <name type="scientific">Puccinia striiformis</name>
    <dbReference type="NCBI Taxonomy" id="27350"/>
    <lineage>
        <taxon>Eukaryota</taxon>
        <taxon>Fungi</taxon>
        <taxon>Dikarya</taxon>
        <taxon>Basidiomycota</taxon>
        <taxon>Pucciniomycotina</taxon>
        <taxon>Pucciniomycetes</taxon>
        <taxon>Pucciniales</taxon>
        <taxon>Pucciniaceae</taxon>
        <taxon>Puccinia</taxon>
    </lineage>
</organism>
<dbReference type="VEuPathDB" id="FungiDB:PSHT_03393"/>
<proteinExistence type="predicted"/>
<reference evidence="1 2" key="1">
    <citation type="submission" date="2017-12" db="EMBL/GenBank/DDBJ databases">
        <title>Gene loss provides genomic basis for host adaptation in cereal stripe rust fungi.</title>
        <authorList>
            <person name="Xia C."/>
        </authorList>
    </citation>
    <scope>NUCLEOTIDE SEQUENCE [LARGE SCALE GENOMIC DNA]</scope>
    <source>
        <strain evidence="1 2">93TX-2</strain>
    </source>
</reference>
<reference evidence="2" key="2">
    <citation type="journal article" date="2018" name="BMC Genomics">
        <title>Genomic insights into host adaptation between the wheat stripe rust pathogen (Puccinia striiformis f. sp. tritici) and the barley stripe rust pathogen (Puccinia striiformis f. sp. hordei).</title>
        <authorList>
            <person name="Xia C."/>
            <person name="Wang M."/>
            <person name="Yin C."/>
            <person name="Cornejo O.E."/>
            <person name="Hulbert S.H."/>
            <person name="Chen X."/>
        </authorList>
    </citation>
    <scope>NUCLEOTIDE SEQUENCE [LARGE SCALE GENOMIC DNA]</scope>
    <source>
        <strain evidence="2">93TX-2</strain>
    </source>
</reference>
<name>A0A2S4WFK6_9BASI</name>
<dbReference type="VEuPathDB" id="FungiDB:PSTT_03083"/>
<accession>A0A2S4WFK6</accession>
<dbReference type="Proteomes" id="UP000238274">
    <property type="component" value="Unassembled WGS sequence"/>
</dbReference>
<dbReference type="CDD" id="cd22191">
    <property type="entry name" value="DPBB_RlpA_EXP_N-like"/>
    <property type="match status" value="1"/>
</dbReference>
<reference evidence="2" key="3">
    <citation type="journal article" date="2018" name="Mol. Plant Microbe Interact.">
        <title>Genome sequence resources for the wheat stripe rust pathogen (Puccinia striiformis f. sp. tritici) and the barley stripe rust pathogen (Puccinia striiformis f. sp. hordei).</title>
        <authorList>
            <person name="Xia C."/>
            <person name="Wang M."/>
            <person name="Yin C."/>
            <person name="Cornejo O.E."/>
            <person name="Hulbert S.H."/>
            <person name="Chen X."/>
        </authorList>
    </citation>
    <scope>NUCLEOTIDE SEQUENCE [LARGE SCALE GENOMIC DNA]</scope>
    <source>
        <strain evidence="2">93TX-2</strain>
    </source>
</reference>